<accession>A0A2N7WDZ1</accession>
<dbReference type="Proteomes" id="UP000235347">
    <property type="component" value="Unassembled WGS sequence"/>
</dbReference>
<proteinExistence type="predicted"/>
<dbReference type="EMBL" id="PNYB01000002">
    <property type="protein sequence ID" value="PMS27669.1"/>
    <property type="molecule type" value="Genomic_DNA"/>
</dbReference>
<reference evidence="2 3" key="1">
    <citation type="submission" date="2018-01" db="EMBL/GenBank/DDBJ databases">
        <title>Whole genome analyses suggest that Burkholderia sensu lato contains two further novel genera in the rhizoxinica-symbiotica group Mycetohabitans gen. nov., and Trinickia gen. nov.: implications for the evolution of diazotrophy and nodulation in the Burkholderiaceae.</title>
        <authorList>
            <person name="Estrada-de los Santos P."/>
            <person name="Palmer M."/>
            <person name="Chavez-Ramirez B."/>
            <person name="Beukes C."/>
            <person name="Steenkamp E.T."/>
            <person name="Hirsch A.M."/>
            <person name="Manyaka P."/>
            <person name="Maluk M."/>
            <person name="Lafos M."/>
            <person name="Crook M."/>
            <person name="Gross E."/>
            <person name="Simon M.F."/>
            <person name="Bueno dos Reis Junior F."/>
            <person name="Poole P.S."/>
            <person name="Venter S.N."/>
            <person name="James E.K."/>
        </authorList>
    </citation>
    <scope>NUCLEOTIDE SEQUENCE [LARGE SCALE GENOMIC DNA]</scope>
    <source>
        <strain evidence="2 3">GP25-8</strain>
    </source>
</reference>
<dbReference type="AlphaFoldDB" id="A0A2N7WDZ1"/>
<evidence type="ECO:0000313" key="2">
    <source>
        <dbReference type="EMBL" id="PMS27669.1"/>
    </source>
</evidence>
<sequence length="116" mass="13223">MTPPPAAVPGAPFIGEAEEAVDIRGVRLFMHVFDARLRSASLRSSRFTIEPGCGTHEDRHAVREIWFVSQGQLEVCYDGECYRVEAGQALFFEPWRPHFTRNIGVERAEIFSVWWA</sequence>
<dbReference type="SUPFAM" id="SSF51182">
    <property type="entry name" value="RmlC-like cupins"/>
    <property type="match status" value="1"/>
</dbReference>
<feature type="domain" description="Cupin type-2" evidence="1">
    <location>
        <begin position="46"/>
        <end position="114"/>
    </location>
</feature>
<evidence type="ECO:0000313" key="3">
    <source>
        <dbReference type="Proteomes" id="UP000235347"/>
    </source>
</evidence>
<comment type="caution">
    <text evidence="2">The sequence shown here is derived from an EMBL/GenBank/DDBJ whole genome shotgun (WGS) entry which is preliminary data.</text>
</comment>
<dbReference type="InterPro" id="IPR013096">
    <property type="entry name" value="Cupin_2"/>
</dbReference>
<protein>
    <submittedName>
        <fullName evidence="2">Cupin domain-containing protein</fullName>
    </submittedName>
</protein>
<gene>
    <name evidence="2" type="ORF">C0Z19_03065</name>
</gene>
<dbReference type="Pfam" id="PF07883">
    <property type="entry name" value="Cupin_2"/>
    <property type="match status" value="1"/>
</dbReference>
<keyword evidence="3" id="KW-1185">Reference proteome</keyword>
<evidence type="ECO:0000259" key="1">
    <source>
        <dbReference type="Pfam" id="PF07883"/>
    </source>
</evidence>
<dbReference type="InterPro" id="IPR011051">
    <property type="entry name" value="RmlC_Cupin_sf"/>
</dbReference>
<dbReference type="Gene3D" id="2.60.120.10">
    <property type="entry name" value="Jelly Rolls"/>
    <property type="match status" value="1"/>
</dbReference>
<organism evidence="2 3">
    <name type="scientific">Trinickia soli</name>
    <dbReference type="NCBI Taxonomy" id="380675"/>
    <lineage>
        <taxon>Bacteria</taxon>
        <taxon>Pseudomonadati</taxon>
        <taxon>Pseudomonadota</taxon>
        <taxon>Betaproteobacteria</taxon>
        <taxon>Burkholderiales</taxon>
        <taxon>Burkholderiaceae</taxon>
        <taxon>Trinickia</taxon>
    </lineage>
</organism>
<name>A0A2N7WDZ1_9BURK</name>
<dbReference type="CDD" id="cd02209">
    <property type="entry name" value="cupin_XRE_C"/>
    <property type="match status" value="1"/>
</dbReference>
<dbReference type="InterPro" id="IPR014710">
    <property type="entry name" value="RmlC-like_jellyroll"/>
</dbReference>